<reference evidence="5" key="3">
    <citation type="submission" date="2016-03" db="UniProtKB">
        <authorList>
            <consortium name="EnsemblProtists"/>
        </authorList>
    </citation>
    <scope>IDENTIFICATION</scope>
</reference>
<dbReference type="PANTHER" id="PTHR10971">
    <property type="entry name" value="MRNA EXPORT FACTOR AND BUB3"/>
    <property type="match status" value="1"/>
</dbReference>
<dbReference type="GeneID" id="17288513"/>
<organism evidence="4">
    <name type="scientific">Guillardia theta (strain CCMP2712)</name>
    <name type="common">Cryptophyte</name>
    <dbReference type="NCBI Taxonomy" id="905079"/>
    <lineage>
        <taxon>Eukaryota</taxon>
        <taxon>Cryptophyceae</taxon>
        <taxon>Pyrenomonadales</taxon>
        <taxon>Geminigeraceae</taxon>
        <taxon>Guillardia</taxon>
    </lineage>
</organism>
<evidence type="ECO:0000256" key="1">
    <source>
        <dbReference type="ARBA" id="ARBA00022574"/>
    </source>
</evidence>
<feature type="repeat" description="WD" evidence="3">
    <location>
        <begin position="135"/>
        <end position="166"/>
    </location>
</feature>
<dbReference type="STRING" id="905079.L1I6X1"/>
<dbReference type="PROSITE" id="PS50082">
    <property type="entry name" value="WD_REPEATS_2"/>
    <property type="match status" value="2"/>
</dbReference>
<name>L1I6X1_GUITC</name>
<evidence type="ECO:0000313" key="5">
    <source>
        <dbReference type="EnsemblProtists" id="EKX31797"/>
    </source>
</evidence>
<dbReference type="Pfam" id="PF00400">
    <property type="entry name" value="WD40"/>
    <property type="match status" value="3"/>
</dbReference>
<gene>
    <name evidence="4" type="primary">RAE1</name>
    <name evidence="4" type="ORF">GUITHDRAFT_149067</name>
</gene>
<dbReference type="Proteomes" id="UP000011087">
    <property type="component" value="Unassembled WGS sequence"/>
</dbReference>
<dbReference type="SMART" id="SM00320">
    <property type="entry name" value="WD40"/>
    <property type="match status" value="5"/>
</dbReference>
<protein>
    <submittedName>
        <fullName evidence="4">Rae1, nuclear pore complex component</fullName>
    </submittedName>
</protein>
<evidence type="ECO:0000313" key="4">
    <source>
        <dbReference type="EMBL" id="EKX31797.1"/>
    </source>
</evidence>
<keyword evidence="2" id="KW-0677">Repeat</keyword>
<dbReference type="PaxDb" id="55529-EKX31797"/>
<evidence type="ECO:0000256" key="2">
    <source>
        <dbReference type="ARBA" id="ARBA00022737"/>
    </source>
</evidence>
<dbReference type="OMA" id="YSHNTRD"/>
<reference evidence="4 6" key="1">
    <citation type="journal article" date="2012" name="Nature">
        <title>Algal genomes reveal evolutionary mosaicism and the fate of nucleomorphs.</title>
        <authorList>
            <consortium name="DOE Joint Genome Institute"/>
            <person name="Curtis B.A."/>
            <person name="Tanifuji G."/>
            <person name="Burki F."/>
            <person name="Gruber A."/>
            <person name="Irimia M."/>
            <person name="Maruyama S."/>
            <person name="Arias M.C."/>
            <person name="Ball S.G."/>
            <person name="Gile G.H."/>
            <person name="Hirakawa Y."/>
            <person name="Hopkins J.F."/>
            <person name="Kuo A."/>
            <person name="Rensing S.A."/>
            <person name="Schmutz J."/>
            <person name="Symeonidi A."/>
            <person name="Elias M."/>
            <person name="Eveleigh R.J."/>
            <person name="Herman E.K."/>
            <person name="Klute M.J."/>
            <person name="Nakayama T."/>
            <person name="Obornik M."/>
            <person name="Reyes-Prieto A."/>
            <person name="Armbrust E.V."/>
            <person name="Aves S.J."/>
            <person name="Beiko R.G."/>
            <person name="Coutinho P."/>
            <person name="Dacks J.B."/>
            <person name="Durnford D.G."/>
            <person name="Fast N.M."/>
            <person name="Green B.R."/>
            <person name="Grisdale C.J."/>
            <person name="Hempel F."/>
            <person name="Henrissat B."/>
            <person name="Hoppner M.P."/>
            <person name="Ishida K."/>
            <person name="Kim E."/>
            <person name="Koreny L."/>
            <person name="Kroth P.G."/>
            <person name="Liu Y."/>
            <person name="Malik S.B."/>
            <person name="Maier U.G."/>
            <person name="McRose D."/>
            <person name="Mock T."/>
            <person name="Neilson J.A."/>
            <person name="Onodera N.T."/>
            <person name="Poole A.M."/>
            <person name="Pritham E.J."/>
            <person name="Richards T.A."/>
            <person name="Rocap G."/>
            <person name="Roy S.W."/>
            <person name="Sarai C."/>
            <person name="Schaack S."/>
            <person name="Shirato S."/>
            <person name="Slamovits C.H."/>
            <person name="Spencer D.F."/>
            <person name="Suzuki S."/>
            <person name="Worden A.Z."/>
            <person name="Zauner S."/>
            <person name="Barry K."/>
            <person name="Bell C."/>
            <person name="Bharti A.K."/>
            <person name="Crow J.A."/>
            <person name="Grimwood J."/>
            <person name="Kramer R."/>
            <person name="Lindquist E."/>
            <person name="Lucas S."/>
            <person name="Salamov A."/>
            <person name="McFadden G.I."/>
            <person name="Lane C.E."/>
            <person name="Keeling P.J."/>
            <person name="Gray M.W."/>
            <person name="Grigoriev I.V."/>
            <person name="Archibald J.M."/>
        </authorList>
    </citation>
    <scope>NUCLEOTIDE SEQUENCE</scope>
    <source>
        <strain evidence="4 6">CCMP2712</strain>
    </source>
</reference>
<dbReference type="AlphaFoldDB" id="L1I6X1"/>
<dbReference type="Gene3D" id="2.130.10.10">
    <property type="entry name" value="YVTN repeat-like/Quinoprotein amine dehydrogenase"/>
    <property type="match status" value="1"/>
</dbReference>
<dbReference type="HOGENOM" id="CLU_038526_1_0_1"/>
<sequence>MATGGGNERSTGIDDPLPLKMIYTALMLPRAVGHVRHRRSRCKPAARSPGMACTCRCLAHDYLVCTAWDNSVSLYAFQKNGFAIQSRAEMQMTQNPHTGPVLGACWDNMGTKVFTASADKQGKVWDLGSQQVIQFAQHEQPIKCVHWVDPHSMVVTASWDRTIKYWPSNSLGSGTPAATVTLPERVYAMDVRDNIAVVATADKNIHVFDIRANPQQPMKTHLSPLRHQVRTVALFSDNRGYAIGSIEGRVQIYHIQDSDQGKNFAFKCHRDARNQDIYAVNAIVFHKLHGTFCTAGSDGTFNFWDKDAKQRLKGFQQLPNAITCCDFNHTGDVFGYAVGYDWSKGYDAQNRQMESLWLHPIQDNEIRPKK</sequence>
<proteinExistence type="predicted"/>
<dbReference type="EMBL" id="JH993236">
    <property type="protein sequence ID" value="EKX31797.1"/>
    <property type="molecule type" value="Genomic_DNA"/>
</dbReference>
<keyword evidence="1 3" id="KW-0853">WD repeat</keyword>
<dbReference type="PROSITE" id="PS50294">
    <property type="entry name" value="WD_REPEATS_REGION"/>
    <property type="match status" value="1"/>
</dbReference>
<dbReference type="InterPro" id="IPR015943">
    <property type="entry name" value="WD40/YVTN_repeat-like_dom_sf"/>
</dbReference>
<accession>L1I6X1</accession>
<reference evidence="6" key="2">
    <citation type="submission" date="2012-11" db="EMBL/GenBank/DDBJ databases">
        <authorList>
            <person name="Kuo A."/>
            <person name="Curtis B.A."/>
            <person name="Tanifuji G."/>
            <person name="Burki F."/>
            <person name="Gruber A."/>
            <person name="Irimia M."/>
            <person name="Maruyama S."/>
            <person name="Arias M.C."/>
            <person name="Ball S.G."/>
            <person name="Gile G.H."/>
            <person name="Hirakawa Y."/>
            <person name="Hopkins J.F."/>
            <person name="Rensing S.A."/>
            <person name="Schmutz J."/>
            <person name="Symeonidi A."/>
            <person name="Elias M."/>
            <person name="Eveleigh R.J."/>
            <person name="Herman E.K."/>
            <person name="Klute M.J."/>
            <person name="Nakayama T."/>
            <person name="Obornik M."/>
            <person name="Reyes-Prieto A."/>
            <person name="Armbrust E.V."/>
            <person name="Aves S.J."/>
            <person name="Beiko R.G."/>
            <person name="Coutinho P."/>
            <person name="Dacks J.B."/>
            <person name="Durnford D.G."/>
            <person name="Fast N.M."/>
            <person name="Green B.R."/>
            <person name="Grisdale C."/>
            <person name="Hempe F."/>
            <person name="Henrissat B."/>
            <person name="Hoppner M.P."/>
            <person name="Ishida K.-I."/>
            <person name="Kim E."/>
            <person name="Koreny L."/>
            <person name="Kroth P.G."/>
            <person name="Liu Y."/>
            <person name="Malik S.-B."/>
            <person name="Maier U.G."/>
            <person name="McRose D."/>
            <person name="Mock T."/>
            <person name="Neilson J.A."/>
            <person name="Onodera N.T."/>
            <person name="Poole A.M."/>
            <person name="Pritham E.J."/>
            <person name="Richards T.A."/>
            <person name="Rocap G."/>
            <person name="Roy S.W."/>
            <person name="Sarai C."/>
            <person name="Schaack S."/>
            <person name="Shirato S."/>
            <person name="Slamovits C.H."/>
            <person name="Spencer D.F."/>
            <person name="Suzuki S."/>
            <person name="Worden A.Z."/>
            <person name="Zauner S."/>
            <person name="Barry K."/>
            <person name="Bell C."/>
            <person name="Bharti A.K."/>
            <person name="Crow J.A."/>
            <person name="Grimwood J."/>
            <person name="Kramer R."/>
            <person name="Lindquist E."/>
            <person name="Lucas S."/>
            <person name="Salamov A."/>
            <person name="McFadden G.I."/>
            <person name="Lane C.E."/>
            <person name="Keeling P.J."/>
            <person name="Gray M.W."/>
            <person name="Grigoriev I.V."/>
            <person name="Archibald J.M."/>
        </authorList>
    </citation>
    <scope>NUCLEOTIDE SEQUENCE</scope>
    <source>
        <strain evidence="6">CCMP2712</strain>
    </source>
</reference>
<keyword evidence="6" id="KW-1185">Reference proteome</keyword>
<dbReference type="EnsemblProtists" id="EKX31797">
    <property type="protein sequence ID" value="EKX31797"/>
    <property type="gene ID" value="GUITHDRAFT_149067"/>
</dbReference>
<dbReference type="OrthoDB" id="256303at2759"/>
<dbReference type="RefSeq" id="XP_005818777.1">
    <property type="nucleotide sequence ID" value="XM_005818720.1"/>
</dbReference>
<dbReference type="SUPFAM" id="SSF50978">
    <property type="entry name" value="WD40 repeat-like"/>
    <property type="match status" value="1"/>
</dbReference>
<evidence type="ECO:0000256" key="3">
    <source>
        <dbReference type="PROSITE-ProRule" id="PRU00221"/>
    </source>
</evidence>
<feature type="repeat" description="WD" evidence="3">
    <location>
        <begin position="94"/>
        <end position="135"/>
    </location>
</feature>
<dbReference type="InterPro" id="IPR001680">
    <property type="entry name" value="WD40_rpt"/>
</dbReference>
<evidence type="ECO:0000313" key="6">
    <source>
        <dbReference type="Proteomes" id="UP000011087"/>
    </source>
</evidence>
<dbReference type="InterPro" id="IPR036322">
    <property type="entry name" value="WD40_repeat_dom_sf"/>
</dbReference>
<dbReference type="eggNOG" id="KOG0647">
    <property type="taxonomic scope" value="Eukaryota"/>
</dbReference>
<dbReference type="KEGG" id="gtt:GUITHDRAFT_149067"/>